<organism evidence="11 12">
    <name type="scientific">Wickerhamiella sorbophila</name>
    <dbReference type="NCBI Taxonomy" id="45607"/>
    <lineage>
        <taxon>Eukaryota</taxon>
        <taxon>Fungi</taxon>
        <taxon>Dikarya</taxon>
        <taxon>Ascomycota</taxon>
        <taxon>Saccharomycotina</taxon>
        <taxon>Dipodascomycetes</taxon>
        <taxon>Dipodascales</taxon>
        <taxon>Trichomonascaceae</taxon>
        <taxon>Wickerhamiella</taxon>
    </lineage>
</organism>
<dbReference type="InterPro" id="IPR002125">
    <property type="entry name" value="CMP_dCMP_dom"/>
</dbReference>
<dbReference type="EC" id="3.5.4.12" evidence="7"/>
<protein>
    <recommendedName>
        <fullName evidence="9">Deoxycytidylate deaminase</fullName>
        <ecNumber evidence="7">3.5.4.12</ecNumber>
    </recommendedName>
    <alternativeName>
        <fullName evidence="8">dCMP deaminase</fullName>
    </alternativeName>
</protein>
<keyword evidence="6" id="KW-0862">Zinc</keyword>
<dbReference type="PROSITE" id="PS00903">
    <property type="entry name" value="CYT_DCMP_DEAMINASES_1"/>
    <property type="match status" value="1"/>
</dbReference>
<comment type="similarity">
    <text evidence="2">Belongs to the cytidine and deoxycytidylate deaminase family.</text>
</comment>
<dbReference type="FunFam" id="3.40.140.10:FF:000035">
    <property type="entry name" value="dCMP deaminase"/>
    <property type="match status" value="1"/>
</dbReference>
<dbReference type="Proteomes" id="UP000238350">
    <property type="component" value="Unassembled WGS sequence"/>
</dbReference>
<dbReference type="SUPFAM" id="SSF53927">
    <property type="entry name" value="Cytidine deaminase-like"/>
    <property type="match status" value="1"/>
</dbReference>
<evidence type="ECO:0000256" key="5">
    <source>
        <dbReference type="ARBA" id="ARBA00022801"/>
    </source>
</evidence>
<keyword evidence="5" id="KW-0378">Hydrolase</keyword>
<dbReference type="STRING" id="45607.A0A2T0FPN8"/>
<dbReference type="PROSITE" id="PS51747">
    <property type="entry name" value="CYT_DCMP_DEAMINASES_2"/>
    <property type="match status" value="1"/>
</dbReference>
<evidence type="ECO:0000256" key="8">
    <source>
        <dbReference type="ARBA" id="ARBA00041763"/>
    </source>
</evidence>
<dbReference type="OrthoDB" id="6710946at2759"/>
<keyword evidence="3" id="KW-0479">Metal-binding</keyword>
<keyword evidence="4" id="KW-0545">Nucleotide biosynthesis</keyword>
<dbReference type="InterPro" id="IPR035105">
    <property type="entry name" value="Deoxycytidylate_deaminase_dom"/>
</dbReference>
<keyword evidence="12" id="KW-1185">Reference proteome</keyword>
<name>A0A2T0FPN8_9ASCO</name>
<dbReference type="InterPro" id="IPR015517">
    <property type="entry name" value="dCMP_deaminase-rel"/>
</dbReference>
<dbReference type="PANTHER" id="PTHR11086:SF18">
    <property type="entry name" value="DEOXYCYTIDYLATE DEAMINASE"/>
    <property type="match status" value="1"/>
</dbReference>
<reference evidence="11 12" key="1">
    <citation type="submission" date="2017-04" db="EMBL/GenBank/DDBJ databases">
        <title>Genome sequencing of [Candida] sorbophila.</title>
        <authorList>
            <person name="Ahn J.O."/>
        </authorList>
    </citation>
    <scope>NUCLEOTIDE SEQUENCE [LARGE SCALE GENOMIC DNA]</scope>
    <source>
        <strain evidence="11 12">DS02</strain>
    </source>
</reference>
<feature type="domain" description="CMP/dCMP-type deaminase" evidence="10">
    <location>
        <begin position="147"/>
        <end position="281"/>
    </location>
</feature>
<evidence type="ECO:0000256" key="6">
    <source>
        <dbReference type="ARBA" id="ARBA00022833"/>
    </source>
</evidence>
<accession>A0A2T0FPN8</accession>
<dbReference type="CDD" id="cd01286">
    <property type="entry name" value="deoxycytidylate_deaminase"/>
    <property type="match status" value="1"/>
</dbReference>
<evidence type="ECO:0000259" key="10">
    <source>
        <dbReference type="PROSITE" id="PS51747"/>
    </source>
</evidence>
<dbReference type="InterPro" id="IPR016192">
    <property type="entry name" value="APOBEC/CMP_deaminase_Zn-bd"/>
</dbReference>
<dbReference type="AlphaFoldDB" id="A0A2T0FPN8"/>
<evidence type="ECO:0000256" key="9">
    <source>
        <dbReference type="ARBA" id="ARBA00071582"/>
    </source>
</evidence>
<evidence type="ECO:0000313" key="12">
    <source>
        <dbReference type="Proteomes" id="UP000238350"/>
    </source>
</evidence>
<sequence>MLLGISGTVGSGRHEAVNYFVSKGFKLLQCDGSTQSVADIIDCVTPRWRENFVVLIHSLEQLIAAERRPFFLHLTLDAPLSLRFERSGSKDLTQFVQASDKRVFQEDGARIFSRAQVALINGFETINKFEHALETLDIENPTRMRPDWDAYFMTIADLAAQRSNCMKRRVGCVVVREFRVVSTGYNGTPRGVPNCNQGGCKRCNSAQKSGAGLDACLCLHAEENALLEAGRDRLGATSVLYCNTCPCLTCSIKIIQSGITEVIYSQKYSMDEQTAAVFKQAGIHLRQYHPPQQGLVSV</sequence>
<dbReference type="Pfam" id="PF00383">
    <property type="entry name" value="dCMP_cyt_deam_1"/>
    <property type="match status" value="1"/>
</dbReference>
<dbReference type="PANTHER" id="PTHR11086">
    <property type="entry name" value="DEOXYCYTIDYLATE DEAMINASE-RELATED"/>
    <property type="match status" value="1"/>
</dbReference>
<proteinExistence type="inferred from homology"/>
<dbReference type="GO" id="GO:0005737">
    <property type="term" value="C:cytoplasm"/>
    <property type="evidence" value="ECO:0007669"/>
    <property type="project" value="TreeGrafter"/>
</dbReference>
<evidence type="ECO:0000256" key="4">
    <source>
        <dbReference type="ARBA" id="ARBA00022727"/>
    </source>
</evidence>
<evidence type="ECO:0000256" key="2">
    <source>
        <dbReference type="ARBA" id="ARBA00006576"/>
    </source>
</evidence>
<dbReference type="RefSeq" id="XP_024666897.1">
    <property type="nucleotide sequence ID" value="XM_024811129.1"/>
</dbReference>
<evidence type="ECO:0000313" key="11">
    <source>
        <dbReference type="EMBL" id="PRT56952.1"/>
    </source>
</evidence>
<dbReference type="GO" id="GO:0009165">
    <property type="term" value="P:nucleotide biosynthetic process"/>
    <property type="evidence" value="ECO:0007669"/>
    <property type="project" value="UniProtKB-KW"/>
</dbReference>
<dbReference type="GO" id="GO:0008270">
    <property type="term" value="F:zinc ion binding"/>
    <property type="evidence" value="ECO:0007669"/>
    <property type="project" value="InterPro"/>
</dbReference>
<dbReference type="GO" id="GO:0004132">
    <property type="term" value="F:dCMP deaminase activity"/>
    <property type="evidence" value="ECO:0007669"/>
    <property type="project" value="UniProtKB-EC"/>
</dbReference>
<comment type="cofactor">
    <cofactor evidence="1">
        <name>Zn(2+)</name>
        <dbReference type="ChEBI" id="CHEBI:29105"/>
    </cofactor>
</comment>
<evidence type="ECO:0000256" key="7">
    <source>
        <dbReference type="ARBA" id="ARBA00038938"/>
    </source>
</evidence>
<evidence type="ECO:0000256" key="3">
    <source>
        <dbReference type="ARBA" id="ARBA00022723"/>
    </source>
</evidence>
<comment type="caution">
    <text evidence="11">The sequence shown here is derived from an EMBL/GenBank/DDBJ whole genome shotgun (WGS) entry which is preliminary data.</text>
</comment>
<dbReference type="EMBL" id="NDIQ01000022">
    <property type="protein sequence ID" value="PRT56952.1"/>
    <property type="molecule type" value="Genomic_DNA"/>
</dbReference>
<dbReference type="Gene3D" id="3.40.140.10">
    <property type="entry name" value="Cytidine Deaminase, domain 2"/>
    <property type="match status" value="1"/>
</dbReference>
<dbReference type="InterPro" id="IPR016193">
    <property type="entry name" value="Cytidine_deaminase-like"/>
</dbReference>
<dbReference type="GeneID" id="36518320"/>
<evidence type="ECO:0000256" key="1">
    <source>
        <dbReference type="ARBA" id="ARBA00001947"/>
    </source>
</evidence>
<gene>
    <name evidence="11" type="ORF">B9G98_04572</name>
</gene>